<dbReference type="InterPro" id="IPR057739">
    <property type="entry name" value="Glyco_hydro_29_N"/>
</dbReference>
<evidence type="ECO:0000256" key="5">
    <source>
        <dbReference type="ARBA" id="ARBA00011881"/>
    </source>
</evidence>
<dbReference type="Pfam" id="PF16757">
    <property type="entry name" value="Fucosidase_C"/>
    <property type="match status" value="1"/>
</dbReference>
<reference evidence="14" key="1">
    <citation type="submission" date="2021-04" db="EMBL/GenBank/DDBJ databases">
        <authorList>
            <consortium name="Molecular Ecology Group"/>
        </authorList>
    </citation>
    <scope>NUCLEOTIDE SEQUENCE</scope>
</reference>
<evidence type="ECO:0000256" key="6">
    <source>
        <dbReference type="ARBA" id="ARBA00012662"/>
    </source>
</evidence>
<dbReference type="OrthoDB" id="6039950at2759"/>
<dbReference type="InterPro" id="IPR016286">
    <property type="entry name" value="FUC_metazoa-typ"/>
</dbReference>
<evidence type="ECO:0000313" key="14">
    <source>
        <dbReference type="EMBL" id="CAG5124359.1"/>
    </source>
</evidence>
<dbReference type="SMART" id="SM00812">
    <property type="entry name" value="Alpha_L_fucos"/>
    <property type="match status" value="1"/>
</dbReference>
<evidence type="ECO:0000256" key="7">
    <source>
        <dbReference type="ARBA" id="ARBA00022729"/>
    </source>
</evidence>
<dbReference type="SUPFAM" id="SSF51445">
    <property type="entry name" value="(Trans)glycosidases"/>
    <property type="match status" value="1"/>
</dbReference>
<keyword evidence="9" id="KW-0325">Glycoprotein</keyword>
<comment type="catalytic activity">
    <reaction evidence="2">
        <text>a neolactoside IV(2)-alpha-Fuc-nLc4Cer(d18:0) + H2O = a neolactoside nLc4Cer(d18:0) + L-fucose</text>
        <dbReference type="Rhea" id="RHEA:49308"/>
        <dbReference type="ChEBI" id="CHEBI:2181"/>
        <dbReference type="ChEBI" id="CHEBI:15377"/>
        <dbReference type="ChEBI" id="CHEBI:91119"/>
        <dbReference type="ChEBI" id="CHEBI:91121"/>
    </reaction>
    <physiologicalReaction direction="left-to-right" evidence="2">
        <dbReference type="Rhea" id="RHEA:49309"/>
    </physiologicalReaction>
</comment>
<dbReference type="Gene3D" id="2.60.40.1180">
    <property type="entry name" value="Golgi alpha-mannosidase II"/>
    <property type="match status" value="1"/>
</dbReference>
<keyword evidence="7" id="KW-0732">Signal</keyword>
<feature type="domain" description="Alpha-L-fucosidase C-terminal" evidence="13">
    <location>
        <begin position="371"/>
        <end position="461"/>
    </location>
</feature>
<evidence type="ECO:0000256" key="4">
    <source>
        <dbReference type="ARBA" id="ARBA00007951"/>
    </source>
</evidence>
<dbReference type="FunFam" id="2.60.40.1180:FF:000013">
    <property type="entry name" value="Alpha-L-fucosidase"/>
    <property type="match status" value="1"/>
</dbReference>
<evidence type="ECO:0000256" key="10">
    <source>
        <dbReference type="ARBA" id="ARBA00023295"/>
    </source>
</evidence>
<dbReference type="GO" id="GO:0006004">
    <property type="term" value="P:fucose metabolic process"/>
    <property type="evidence" value="ECO:0007669"/>
    <property type="project" value="InterPro"/>
</dbReference>
<dbReference type="InterPro" id="IPR013780">
    <property type="entry name" value="Glyco_hydro_b"/>
</dbReference>
<dbReference type="InterPro" id="IPR031919">
    <property type="entry name" value="Fucosidase_C"/>
</dbReference>
<keyword evidence="15" id="KW-1185">Reference proteome</keyword>
<comment type="subunit">
    <text evidence="5">Homotetramer.</text>
</comment>
<evidence type="ECO:0000313" key="15">
    <source>
        <dbReference type="Proteomes" id="UP000678393"/>
    </source>
</evidence>
<comment type="function">
    <text evidence="3">Alpha-L-fucosidase is responsible for hydrolyzing the alpha-1,6-linked fucose joined to the reducing-end N-acetylglucosamine of the carbohydrate moieties of glycoproteins.</text>
</comment>
<sequence>MACLLGCSAGGAVLVVLPALLIVSSALKYDPTWASLDTRPLPAWYDEAKFGIFIHWGVFSVPSFRSEWFWWDWQGAKYNDTVDFMQENYPPDFTYADFANQFSAEFYNATQWAQLFQDAGARYIVFVSKHHEGFTNWPSKYSWNWNSQDVGPRRDLVGELATAIKNTTNLHFGLYHSLYEWFHPLYLADKESNFSTQNFVNSKTLRELYELVNTYKPDVVWSDGDWEAPDTYWKSQDFIAWLYNESPVKDTVVTNDRWGQGVMCEHGGFFTCSDRYNPGHIVNHKWENAMTIDSQSWGFRRNTVLSDILPIEQLLEQLVSTISCNGNVLLNVGPTKDGIITPIYQERLLQMGSWLKVNGEAIYGTKPWIYQNDTVTINVWYTLNNKTNPPVVYATLFAWPNANILKLGAPVTTPNTAVSLVGYKGSPFSWTASPGQGLSIIMPNINPNDLPSQWAWVLKLTNLTF</sequence>
<comment type="caution">
    <text evidence="14">The sequence shown here is derived from an EMBL/GenBank/DDBJ whole genome shotgun (WGS) entry which is preliminary data.</text>
</comment>
<dbReference type="Gene3D" id="3.20.20.80">
    <property type="entry name" value="Glycosidases"/>
    <property type="match status" value="1"/>
</dbReference>
<gene>
    <name evidence="14" type="ORF">CUNI_LOCUS9917</name>
</gene>
<dbReference type="Pfam" id="PF01120">
    <property type="entry name" value="Alpha_L_fucos"/>
    <property type="match status" value="1"/>
</dbReference>
<dbReference type="InterPro" id="IPR000933">
    <property type="entry name" value="Glyco_hydro_29"/>
</dbReference>
<dbReference type="GO" id="GO:0016139">
    <property type="term" value="P:glycoside catabolic process"/>
    <property type="evidence" value="ECO:0007669"/>
    <property type="project" value="TreeGrafter"/>
</dbReference>
<evidence type="ECO:0000256" key="1">
    <source>
        <dbReference type="ARBA" id="ARBA00000321"/>
    </source>
</evidence>
<proteinExistence type="inferred from homology"/>
<feature type="domain" description="Glycoside hydrolase family 29 N-terminal" evidence="12">
    <location>
        <begin position="25"/>
        <end position="360"/>
    </location>
</feature>
<dbReference type="AlphaFoldDB" id="A0A8S3Z5H2"/>
<comment type="catalytic activity">
    <reaction evidence="1">
        <text>a neolactoside IV(2)-alpha-Fuc-nLc4Cer(d18:1(4E)) + H2O = a neolactoside nLc4Cer(d18:1(4E)) + L-fucose</text>
        <dbReference type="Rhea" id="RHEA:48224"/>
        <dbReference type="ChEBI" id="CHEBI:2181"/>
        <dbReference type="ChEBI" id="CHEBI:15377"/>
        <dbReference type="ChEBI" id="CHEBI:17006"/>
        <dbReference type="ChEBI" id="CHEBI:28691"/>
    </reaction>
    <physiologicalReaction direction="left-to-right" evidence="1">
        <dbReference type="Rhea" id="RHEA:48225"/>
    </physiologicalReaction>
</comment>
<evidence type="ECO:0000256" key="2">
    <source>
        <dbReference type="ARBA" id="ARBA00000419"/>
    </source>
</evidence>
<evidence type="ECO:0000259" key="12">
    <source>
        <dbReference type="Pfam" id="PF01120"/>
    </source>
</evidence>
<dbReference type="PANTHER" id="PTHR10030">
    <property type="entry name" value="ALPHA-L-FUCOSIDASE"/>
    <property type="match status" value="1"/>
</dbReference>
<dbReference type="EC" id="3.2.1.51" evidence="6"/>
<dbReference type="FunFam" id="3.20.20.80:FF:000027">
    <property type="entry name" value="Alpha-L-fucosidase"/>
    <property type="match status" value="1"/>
</dbReference>
<evidence type="ECO:0000259" key="13">
    <source>
        <dbReference type="Pfam" id="PF16757"/>
    </source>
</evidence>
<dbReference type="GO" id="GO:0004560">
    <property type="term" value="F:alpha-L-fucosidase activity"/>
    <property type="evidence" value="ECO:0007669"/>
    <property type="project" value="UniProtKB-EC"/>
</dbReference>
<comment type="similarity">
    <text evidence="4 11">Belongs to the glycosyl hydrolase 29 family.</text>
</comment>
<keyword evidence="10 11" id="KW-0326">Glycosidase</keyword>
<evidence type="ECO:0000256" key="9">
    <source>
        <dbReference type="ARBA" id="ARBA00023180"/>
    </source>
</evidence>
<evidence type="ECO:0000256" key="8">
    <source>
        <dbReference type="ARBA" id="ARBA00022801"/>
    </source>
</evidence>
<organism evidence="14 15">
    <name type="scientific">Candidula unifasciata</name>
    <dbReference type="NCBI Taxonomy" id="100452"/>
    <lineage>
        <taxon>Eukaryota</taxon>
        <taxon>Metazoa</taxon>
        <taxon>Spiralia</taxon>
        <taxon>Lophotrochozoa</taxon>
        <taxon>Mollusca</taxon>
        <taxon>Gastropoda</taxon>
        <taxon>Heterobranchia</taxon>
        <taxon>Euthyneura</taxon>
        <taxon>Panpulmonata</taxon>
        <taxon>Eupulmonata</taxon>
        <taxon>Stylommatophora</taxon>
        <taxon>Helicina</taxon>
        <taxon>Helicoidea</taxon>
        <taxon>Geomitridae</taxon>
        <taxon>Candidula</taxon>
    </lineage>
</organism>
<dbReference type="InterPro" id="IPR017853">
    <property type="entry name" value="GH"/>
</dbReference>
<dbReference type="PIRSF" id="PIRSF001092">
    <property type="entry name" value="Alpha-L-fucosidase"/>
    <property type="match status" value="1"/>
</dbReference>
<accession>A0A8S3Z5H2</accession>
<evidence type="ECO:0000256" key="3">
    <source>
        <dbReference type="ARBA" id="ARBA00004071"/>
    </source>
</evidence>
<name>A0A8S3Z5H2_9EUPU</name>
<evidence type="ECO:0000256" key="11">
    <source>
        <dbReference type="PIRNR" id="PIRNR001092"/>
    </source>
</evidence>
<protein>
    <recommendedName>
        <fullName evidence="6">alpha-L-fucosidase</fullName>
        <ecNumber evidence="6">3.2.1.51</ecNumber>
    </recommendedName>
</protein>
<keyword evidence="8 11" id="KW-0378">Hydrolase</keyword>
<dbReference type="GO" id="GO:0005764">
    <property type="term" value="C:lysosome"/>
    <property type="evidence" value="ECO:0007669"/>
    <property type="project" value="TreeGrafter"/>
</dbReference>
<dbReference type="PRINTS" id="PR00741">
    <property type="entry name" value="GLHYDRLASE29"/>
</dbReference>
<dbReference type="Proteomes" id="UP000678393">
    <property type="component" value="Unassembled WGS sequence"/>
</dbReference>
<dbReference type="EMBL" id="CAJHNH020001768">
    <property type="protein sequence ID" value="CAG5124359.1"/>
    <property type="molecule type" value="Genomic_DNA"/>
</dbReference>
<dbReference type="PANTHER" id="PTHR10030:SF37">
    <property type="entry name" value="ALPHA-L-FUCOSIDASE-RELATED"/>
    <property type="match status" value="1"/>
</dbReference>